<evidence type="ECO:0000256" key="3">
    <source>
        <dbReference type="HAMAP-Rule" id="MF_00187"/>
    </source>
</evidence>
<keyword evidence="5" id="KW-1185">Reference proteome</keyword>
<dbReference type="Proteomes" id="UP001183176">
    <property type="component" value="Unassembled WGS sequence"/>
</dbReference>
<dbReference type="Pfam" id="PF02634">
    <property type="entry name" value="FdhD-NarQ"/>
    <property type="match status" value="1"/>
</dbReference>
<keyword evidence="2 3" id="KW-0501">Molybdenum cofactor biosynthesis</keyword>
<proteinExistence type="inferred from homology"/>
<dbReference type="PANTHER" id="PTHR30592">
    <property type="entry name" value="FORMATE DEHYDROGENASE"/>
    <property type="match status" value="1"/>
</dbReference>
<organism evidence="4 5">
    <name type="scientific">Jatrophihabitans lederbergiae</name>
    <dbReference type="NCBI Taxonomy" id="3075547"/>
    <lineage>
        <taxon>Bacteria</taxon>
        <taxon>Bacillati</taxon>
        <taxon>Actinomycetota</taxon>
        <taxon>Actinomycetes</taxon>
        <taxon>Jatrophihabitantales</taxon>
        <taxon>Jatrophihabitantaceae</taxon>
        <taxon>Jatrophihabitans</taxon>
    </lineage>
</organism>
<keyword evidence="1 3" id="KW-0963">Cytoplasm</keyword>
<comment type="caution">
    <text evidence="3">Lacks conserved residue(s) required for the propagation of feature annotation.</text>
</comment>
<dbReference type="Gene3D" id="3.40.140.10">
    <property type="entry name" value="Cytidine Deaminase, domain 2"/>
    <property type="match status" value="1"/>
</dbReference>
<reference evidence="5" key="1">
    <citation type="submission" date="2023-07" db="EMBL/GenBank/DDBJ databases">
        <title>30 novel species of actinomycetes from the DSMZ collection.</title>
        <authorList>
            <person name="Nouioui I."/>
        </authorList>
    </citation>
    <scope>NUCLEOTIDE SEQUENCE [LARGE SCALE GENOMIC DNA]</scope>
    <source>
        <strain evidence="5">DSM 44399</strain>
    </source>
</reference>
<comment type="caution">
    <text evidence="4">The sequence shown here is derived from an EMBL/GenBank/DDBJ whole genome shotgun (WGS) entry which is preliminary data.</text>
</comment>
<comment type="subcellular location">
    <subcellularLocation>
        <location evidence="3">Cytoplasm</location>
    </subcellularLocation>
</comment>
<evidence type="ECO:0000313" key="5">
    <source>
        <dbReference type="Proteomes" id="UP001183176"/>
    </source>
</evidence>
<name>A0ABU2J8S5_9ACTN</name>
<dbReference type="SUPFAM" id="SSF53927">
    <property type="entry name" value="Cytidine deaminase-like"/>
    <property type="match status" value="1"/>
</dbReference>
<dbReference type="PIRSF" id="PIRSF015626">
    <property type="entry name" value="FdhD"/>
    <property type="match status" value="1"/>
</dbReference>
<feature type="active site" description="Cysteine persulfide intermediate" evidence="3">
    <location>
        <position position="126"/>
    </location>
</feature>
<comment type="similarity">
    <text evidence="3">Belongs to the FdhD family.</text>
</comment>
<dbReference type="PANTHER" id="PTHR30592:SF1">
    <property type="entry name" value="SULFUR CARRIER PROTEIN FDHD"/>
    <property type="match status" value="1"/>
</dbReference>
<dbReference type="EMBL" id="JAVREH010000006">
    <property type="protein sequence ID" value="MDT0261141.1"/>
    <property type="molecule type" value="Genomic_DNA"/>
</dbReference>
<evidence type="ECO:0000256" key="2">
    <source>
        <dbReference type="ARBA" id="ARBA00023150"/>
    </source>
</evidence>
<dbReference type="InterPro" id="IPR016193">
    <property type="entry name" value="Cytidine_deaminase-like"/>
</dbReference>
<accession>A0ABU2J8S5</accession>
<sequence>MAVMTARRRITRVRPEAGTGTPGVESLGDELTVEAPLNLIVSGEVIATLMRTPGHDLELAAGWLTVESGVRGPDDLMGLRQCRTDDDLALRELDGISGRGIDQVHLALRPGIEPPRPRAWVTGAACGVCSADVLDLTPLHRSDPHTDGWTVAASVLQALPDRVRERQRTFDRTGSLHAAALATAAGELLVVREDVGRHNAVDKVNGWALLAGRLPATDLLLAVSGRVSFEIVQKAVAAGVGAIVAVSAPSDLAVDLAREHDLVLAGMVRPGRMNVYAGTELVTGLDVRG</sequence>
<dbReference type="InterPro" id="IPR003786">
    <property type="entry name" value="FdhD"/>
</dbReference>
<evidence type="ECO:0000256" key="1">
    <source>
        <dbReference type="ARBA" id="ARBA00022490"/>
    </source>
</evidence>
<comment type="function">
    <text evidence="3">Required for formate dehydrogenase (FDH) activity. Acts as a sulfur carrier protein that transfers sulfur from IscS to the molybdenum cofactor prior to its insertion into FDH.</text>
</comment>
<gene>
    <name evidence="3" type="primary">fdhD</name>
    <name evidence="4" type="ORF">RM423_07005</name>
</gene>
<dbReference type="RefSeq" id="WP_311422295.1">
    <property type="nucleotide sequence ID" value="NZ_JAVREH010000006.1"/>
</dbReference>
<protein>
    <recommendedName>
        <fullName evidence="3">Sulfur carrier protein FdhD</fullName>
    </recommendedName>
</protein>
<dbReference type="HAMAP" id="MF_00187">
    <property type="entry name" value="FdhD"/>
    <property type="match status" value="1"/>
</dbReference>
<evidence type="ECO:0000313" key="4">
    <source>
        <dbReference type="EMBL" id="MDT0261141.1"/>
    </source>
</evidence>
<dbReference type="Gene3D" id="3.10.20.10">
    <property type="match status" value="1"/>
</dbReference>